<dbReference type="AlphaFoldDB" id="A0A318EG99"/>
<accession>A0A318EG99</accession>
<proteinExistence type="predicted"/>
<dbReference type="InterPro" id="IPR009057">
    <property type="entry name" value="Homeodomain-like_sf"/>
</dbReference>
<dbReference type="SUPFAM" id="SSF46689">
    <property type="entry name" value="Homeodomain-like"/>
    <property type="match status" value="1"/>
</dbReference>
<evidence type="ECO:0000313" key="6">
    <source>
        <dbReference type="EMBL" id="PXV71268.1"/>
    </source>
</evidence>
<evidence type="ECO:0000256" key="2">
    <source>
        <dbReference type="ARBA" id="ARBA00023125"/>
    </source>
</evidence>
<dbReference type="InterPro" id="IPR036271">
    <property type="entry name" value="Tet_transcr_reg_TetR-rel_C_sf"/>
</dbReference>
<comment type="caution">
    <text evidence="6">The sequence shown here is derived from an EMBL/GenBank/DDBJ whole genome shotgun (WGS) entry which is preliminary data.</text>
</comment>
<dbReference type="InterPro" id="IPR001647">
    <property type="entry name" value="HTH_TetR"/>
</dbReference>
<dbReference type="PANTHER" id="PTHR30055:SF146">
    <property type="entry name" value="HTH-TYPE TRANSCRIPTIONAL DUAL REGULATOR CECR"/>
    <property type="match status" value="1"/>
</dbReference>
<dbReference type="Pfam" id="PF00440">
    <property type="entry name" value="TetR_N"/>
    <property type="match status" value="1"/>
</dbReference>
<dbReference type="RefSeq" id="WP_170123850.1">
    <property type="nucleotide sequence ID" value="NZ_CAKZQT010000007.1"/>
</dbReference>
<evidence type="ECO:0000256" key="4">
    <source>
        <dbReference type="PROSITE-ProRule" id="PRU00335"/>
    </source>
</evidence>
<feature type="domain" description="HTH tetR-type" evidence="5">
    <location>
        <begin position="15"/>
        <end position="75"/>
    </location>
</feature>
<feature type="DNA-binding region" description="H-T-H motif" evidence="4">
    <location>
        <begin position="38"/>
        <end position="57"/>
    </location>
</feature>
<evidence type="ECO:0000256" key="3">
    <source>
        <dbReference type="ARBA" id="ARBA00023163"/>
    </source>
</evidence>
<dbReference type="Proteomes" id="UP000248330">
    <property type="component" value="Unassembled WGS sequence"/>
</dbReference>
<dbReference type="EMBL" id="QICN01000001">
    <property type="protein sequence ID" value="PXV71268.1"/>
    <property type="molecule type" value="Genomic_DNA"/>
</dbReference>
<evidence type="ECO:0000313" key="7">
    <source>
        <dbReference type="Proteomes" id="UP000248330"/>
    </source>
</evidence>
<protein>
    <submittedName>
        <fullName evidence="6">TetR family transcriptional regulator</fullName>
    </submittedName>
</protein>
<dbReference type="InterPro" id="IPR011075">
    <property type="entry name" value="TetR_C"/>
</dbReference>
<gene>
    <name evidence="6" type="ORF">C8D93_101313</name>
</gene>
<dbReference type="GO" id="GO:0000976">
    <property type="term" value="F:transcription cis-regulatory region binding"/>
    <property type="evidence" value="ECO:0007669"/>
    <property type="project" value="TreeGrafter"/>
</dbReference>
<dbReference type="PRINTS" id="PR00455">
    <property type="entry name" value="HTHTETR"/>
</dbReference>
<keyword evidence="7" id="KW-1185">Reference proteome</keyword>
<reference evidence="6 7" key="1">
    <citation type="submission" date="2018-04" db="EMBL/GenBank/DDBJ databases">
        <title>Genomic Encyclopedia of Type Strains, Phase IV (KMG-IV): sequencing the most valuable type-strain genomes for metagenomic binning, comparative biology and taxonomic classification.</title>
        <authorList>
            <person name="Goeker M."/>
        </authorList>
    </citation>
    <scope>NUCLEOTIDE SEQUENCE [LARGE SCALE GENOMIC DNA]</scope>
    <source>
        <strain evidence="6 7">DSM 104150</strain>
    </source>
</reference>
<dbReference type="SUPFAM" id="SSF48498">
    <property type="entry name" value="Tetracyclin repressor-like, C-terminal domain"/>
    <property type="match status" value="1"/>
</dbReference>
<dbReference type="Gene3D" id="1.10.357.10">
    <property type="entry name" value="Tetracycline Repressor, domain 2"/>
    <property type="match status" value="1"/>
</dbReference>
<dbReference type="Pfam" id="PF14514">
    <property type="entry name" value="TetR_C_9"/>
    <property type="match status" value="1"/>
</dbReference>
<evidence type="ECO:0000256" key="1">
    <source>
        <dbReference type="ARBA" id="ARBA00023015"/>
    </source>
</evidence>
<dbReference type="PROSITE" id="PS50977">
    <property type="entry name" value="HTH_TETR_2"/>
    <property type="match status" value="1"/>
</dbReference>
<name>A0A318EG99_9GAMM</name>
<dbReference type="PANTHER" id="PTHR30055">
    <property type="entry name" value="HTH-TYPE TRANSCRIPTIONAL REGULATOR RUTR"/>
    <property type="match status" value="1"/>
</dbReference>
<keyword evidence="1" id="KW-0805">Transcription regulation</keyword>
<keyword evidence="3" id="KW-0804">Transcription</keyword>
<dbReference type="InterPro" id="IPR050109">
    <property type="entry name" value="HTH-type_TetR-like_transc_reg"/>
</dbReference>
<sequence>MTNATVSEPTSARAERTRAAILAAAEDLFARKGFAAARLEDVADTVQMTRAALFYYYKDKQALYDAMFEDAFGPLRDELERILAASDRSIAERIEMAAGAWIDTLVARPTLARLLMRFVADGPEPHAHGIFSDDDQVAMRFLALFEEGCASGELRPVEDNVFLVASSVVGTTIFYAGALATLVPQQDQAASMEAEQVAGLKREVLRAMRHLLGIQDTHKRRTRQKKAASTRR</sequence>
<dbReference type="GO" id="GO:0003700">
    <property type="term" value="F:DNA-binding transcription factor activity"/>
    <property type="evidence" value="ECO:0007669"/>
    <property type="project" value="TreeGrafter"/>
</dbReference>
<evidence type="ECO:0000259" key="5">
    <source>
        <dbReference type="PROSITE" id="PS50977"/>
    </source>
</evidence>
<organism evidence="6 7">
    <name type="scientific">Sinimarinibacterium flocculans</name>
    <dbReference type="NCBI Taxonomy" id="985250"/>
    <lineage>
        <taxon>Bacteria</taxon>
        <taxon>Pseudomonadati</taxon>
        <taxon>Pseudomonadota</taxon>
        <taxon>Gammaproteobacteria</taxon>
        <taxon>Nevskiales</taxon>
        <taxon>Nevskiaceae</taxon>
        <taxon>Sinimarinibacterium</taxon>
    </lineage>
</organism>
<keyword evidence="2 4" id="KW-0238">DNA-binding</keyword>